<name>A0A7Y5ATA6_9GAMM</name>
<dbReference type="RefSeq" id="WP_173502159.1">
    <property type="nucleotide sequence ID" value="NZ_JABSOD010000019.1"/>
</dbReference>
<dbReference type="InterPro" id="IPR050680">
    <property type="entry name" value="YpeA/RimI_acetyltransf"/>
</dbReference>
<dbReference type="PROSITE" id="PS51186">
    <property type="entry name" value="GNAT"/>
    <property type="match status" value="1"/>
</dbReference>
<protein>
    <submittedName>
        <fullName evidence="4">GNAT family N-acetyltransferase</fullName>
    </submittedName>
</protein>
<dbReference type="CDD" id="cd04301">
    <property type="entry name" value="NAT_SF"/>
    <property type="match status" value="1"/>
</dbReference>
<evidence type="ECO:0000313" key="4">
    <source>
        <dbReference type="EMBL" id="NRQ43924.1"/>
    </source>
</evidence>
<keyword evidence="5" id="KW-1185">Reference proteome</keyword>
<keyword evidence="1 4" id="KW-0808">Transferase</keyword>
<accession>A0A7Y5ATA6</accession>
<dbReference type="AlphaFoldDB" id="A0A7Y5ATA6"/>
<feature type="domain" description="N-acetyltransferase" evidence="3">
    <location>
        <begin position="3"/>
        <end position="155"/>
    </location>
</feature>
<dbReference type="SUPFAM" id="SSF55729">
    <property type="entry name" value="Acyl-CoA N-acyltransferases (Nat)"/>
    <property type="match status" value="1"/>
</dbReference>
<evidence type="ECO:0000256" key="1">
    <source>
        <dbReference type="ARBA" id="ARBA00022679"/>
    </source>
</evidence>
<dbReference type="PANTHER" id="PTHR43420:SF47">
    <property type="entry name" value="N-ACETYLTRANSFERASE DOMAIN-CONTAINING PROTEIN"/>
    <property type="match status" value="1"/>
</dbReference>
<dbReference type="InterPro" id="IPR016181">
    <property type="entry name" value="Acyl_CoA_acyltransferase"/>
</dbReference>
<evidence type="ECO:0000256" key="2">
    <source>
        <dbReference type="ARBA" id="ARBA00023315"/>
    </source>
</evidence>
<sequence>MPTQLALANIAEMVQLQSWFQSAEQQQSWGGDNFDYPCNELRFLELLCRPATQSYSLSDTDSGLLLGFGQLCDRFERHHLARLVIHPQHRGKGLARQLIFELIIQALSQQQRDISLYVHRHNKVAVQCYSSLGFIPDRPPEQENPRLYFMTLSAADAINRANDYLAQS</sequence>
<dbReference type="Proteomes" id="UP000523161">
    <property type="component" value="Unassembled WGS sequence"/>
</dbReference>
<proteinExistence type="predicted"/>
<dbReference type="EMBL" id="JABSOD010000019">
    <property type="protein sequence ID" value="NRQ43924.1"/>
    <property type="molecule type" value="Genomic_DNA"/>
</dbReference>
<reference evidence="4 5" key="1">
    <citation type="submission" date="2020-06" db="EMBL/GenBank/DDBJ databases">
        <title>Rheinheimera sp. nov., a marine bacterium isolated from coastal.</title>
        <authorList>
            <person name="Yu Q."/>
            <person name="Qi Y."/>
            <person name="Pu J."/>
        </authorList>
    </citation>
    <scope>NUCLEOTIDE SEQUENCE [LARGE SCALE GENOMIC DNA]</scope>
    <source>
        <strain evidence="4 5">YQF-2</strain>
    </source>
</reference>
<dbReference type="InterPro" id="IPR000182">
    <property type="entry name" value="GNAT_dom"/>
</dbReference>
<comment type="caution">
    <text evidence="4">The sequence shown here is derived from an EMBL/GenBank/DDBJ whole genome shotgun (WGS) entry which is preliminary data.</text>
</comment>
<organism evidence="4 5">
    <name type="scientific">Rheinheimera lutimaris</name>
    <dbReference type="NCBI Taxonomy" id="2740584"/>
    <lineage>
        <taxon>Bacteria</taxon>
        <taxon>Pseudomonadati</taxon>
        <taxon>Pseudomonadota</taxon>
        <taxon>Gammaproteobacteria</taxon>
        <taxon>Chromatiales</taxon>
        <taxon>Chromatiaceae</taxon>
        <taxon>Rheinheimera</taxon>
    </lineage>
</organism>
<evidence type="ECO:0000313" key="5">
    <source>
        <dbReference type="Proteomes" id="UP000523161"/>
    </source>
</evidence>
<evidence type="ECO:0000259" key="3">
    <source>
        <dbReference type="PROSITE" id="PS51186"/>
    </source>
</evidence>
<dbReference type="Gene3D" id="3.40.630.30">
    <property type="match status" value="1"/>
</dbReference>
<dbReference type="PANTHER" id="PTHR43420">
    <property type="entry name" value="ACETYLTRANSFERASE"/>
    <property type="match status" value="1"/>
</dbReference>
<dbReference type="GO" id="GO:0016747">
    <property type="term" value="F:acyltransferase activity, transferring groups other than amino-acyl groups"/>
    <property type="evidence" value="ECO:0007669"/>
    <property type="project" value="InterPro"/>
</dbReference>
<gene>
    <name evidence="4" type="ORF">HRH59_15350</name>
</gene>
<dbReference type="Pfam" id="PF00583">
    <property type="entry name" value="Acetyltransf_1"/>
    <property type="match status" value="1"/>
</dbReference>
<keyword evidence="2" id="KW-0012">Acyltransferase</keyword>